<evidence type="ECO:0000313" key="1">
    <source>
        <dbReference type="EMBL" id="KAF4616796.1"/>
    </source>
</evidence>
<evidence type="ECO:0008006" key="3">
    <source>
        <dbReference type="Google" id="ProtNLM"/>
    </source>
</evidence>
<evidence type="ECO:0000313" key="2">
    <source>
        <dbReference type="Proteomes" id="UP000521872"/>
    </source>
</evidence>
<accession>A0A8H4VN52</accession>
<protein>
    <recommendedName>
        <fullName evidence="3">F-box domain-containing protein</fullName>
    </recommendedName>
</protein>
<sequence>MLLNDDILLLVFRTIPNTRDIHVEHRQATIRCASQVCQRWRNLILPASYIWGRLLWVNTRQNVKWMAEVLERAKTSTLVSMTLEPRMFFHQPFLRYFVLRVLEDTWERLEELEIYLYCYDLSCNVKKAIRQYLKTPAPKLRVFAMSTWMDDALQRTLFNNSAPLLRNFTCYNLPPPSSWLSRITTLKFTPGTVKDILNAVSWAPCLQVLHLGSQGNKPKPVHLSLEDCERVVSMSPTILARLARVDMLYLSIDEFNALWCSRYQSPAELYSHIVIRVAFDEEAPPQAKHKNSITRVSSMHCPTSSITTRA</sequence>
<dbReference type="EMBL" id="JAACJL010000031">
    <property type="protein sequence ID" value="KAF4616796.1"/>
    <property type="molecule type" value="Genomic_DNA"/>
</dbReference>
<proteinExistence type="predicted"/>
<name>A0A8H4VN52_9AGAR</name>
<gene>
    <name evidence="1" type="ORF">D9613_008253</name>
</gene>
<reference evidence="1 2" key="1">
    <citation type="submission" date="2019-12" db="EMBL/GenBank/DDBJ databases">
        <authorList>
            <person name="Floudas D."/>
            <person name="Bentzer J."/>
            <person name="Ahren D."/>
            <person name="Johansson T."/>
            <person name="Persson P."/>
            <person name="Tunlid A."/>
        </authorList>
    </citation>
    <scope>NUCLEOTIDE SEQUENCE [LARGE SCALE GENOMIC DNA]</scope>
    <source>
        <strain evidence="1 2">CBS 102.39</strain>
    </source>
</reference>
<dbReference type="AlphaFoldDB" id="A0A8H4VN52"/>
<dbReference type="Proteomes" id="UP000521872">
    <property type="component" value="Unassembled WGS sequence"/>
</dbReference>
<organism evidence="1 2">
    <name type="scientific">Agrocybe pediades</name>
    <dbReference type="NCBI Taxonomy" id="84607"/>
    <lineage>
        <taxon>Eukaryota</taxon>
        <taxon>Fungi</taxon>
        <taxon>Dikarya</taxon>
        <taxon>Basidiomycota</taxon>
        <taxon>Agaricomycotina</taxon>
        <taxon>Agaricomycetes</taxon>
        <taxon>Agaricomycetidae</taxon>
        <taxon>Agaricales</taxon>
        <taxon>Agaricineae</taxon>
        <taxon>Strophariaceae</taxon>
        <taxon>Agrocybe</taxon>
    </lineage>
</organism>
<keyword evidence="2" id="KW-1185">Reference proteome</keyword>
<comment type="caution">
    <text evidence="1">The sequence shown here is derived from an EMBL/GenBank/DDBJ whole genome shotgun (WGS) entry which is preliminary data.</text>
</comment>